<protein>
    <submittedName>
        <fullName evidence="1">Uncharacterized protein</fullName>
    </submittedName>
</protein>
<gene>
    <name evidence="1" type="ORF">COY87_02445</name>
</gene>
<organism evidence="1 2">
    <name type="scientific">Candidatus Roizmanbacteria bacterium CG_4_10_14_0_8_um_filter_33_9</name>
    <dbReference type="NCBI Taxonomy" id="1974826"/>
    <lineage>
        <taxon>Bacteria</taxon>
        <taxon>Candidatus Roizmaniibacteriota</taxon>
    </lineage>
</organism>
<reference evidence="2" key="1">
    <citation type="submission" date="2017-09" db="EMBL/GenBank/DDBJ databases">
        <title>Depth-based differentiation of microbial function through sediment-hosted aquifers and enrichment of novel symbionts in the deep terrestrial subsurface.</title>
        <authorList>
            <person name="Probst A.J."/>
            <person name="Ladd B."/>
            <person name="Jarett J.K."/>
            <person name="Geller-Mcgrath D.E."/>
            <person name="Sieber C.M.K."/>
            <person name="Emerson J.B."/>
            <person name="Anantharaman K."/>
            <person name="Thomas B.C."/>
            <person name="Malmstrom R."/>
            <person name="Stieglmeier M."/>
            <person name="Klingl A."/>
            <person name="Woyke T."/>
            <person name="Ryan C.M."/>
            <person name="Banfield J.F."/>
        </authorList>
    </citation>
    <scope>NUCLEOTIDE SEQUENCE [LARGE SCALE GENOMIC DNA]</scope>
</reference>
<dbReference type="EMBL" id="PFLI01000080">
    <property type="protein sequence ID" value="PIY72157.1"/>
    <property type="molecule type" value="Genomic_DNA"/>
</dbReference>
<comment type="caution">
    <text evidence="1">The sequence shown here is derived from an EMBL/GenBank/DDBJ whole genome shotgun (WGS) entry which is preliminary data.</text>
</comment>
<name>A0A2M7QIK3_9BACT</name>
<evidence type="ECO:0000313" key="1">
    <source>
        <dbReference type="EMBL" id="PIY72157.1"/>
    </source>
</evidence>
<dbReference type="Proteomes" id="UP000229401">
    <property type="component" value="Unassembled WGS sequence"/>
</dbReference>
<accession>A0A2M7QIK3</accession>
<proteinExistence type="predicted"/>
<evidence type="ECO:0000313" key="2">
    <source>
        <dbReference type="Proteomes" id="UP000229401"/>
    </source>
</evidence>
<sequence>MKIKSYLFLFALIIILFFIIGVRYGQKVEQANKTINYYLSLPPTKPPEPTISKDFLSYTHTSCGVSFVYPAWLSKEKETTVSAQFLNQGKMALFISCDKITPTTVVSDPNMVTFQKKNFNNNKTISFSVTKSLFPIIEKSLELISTIK</sequence>
<dbReference type="AlphaFoldDB" id="A0A2M7QIK3"/>